<dbReference type="OrthoDB" id="283783at2"/>
<dbReference type="EMBL" id="CP030280">
    <property type="protein sequence ID" value="AWY98308.1"/>
    <property type="molecule type" value="Genomic_DNA"/>
</dbReference>
<sequence>MVYPGGLAALQKKSRNSYSETGKAKCEWADKIGSVLNLEENLSPSFQRFLNELQIRIEAA</sequence>
<dbReference type="KEGG" id="blau:DQQ01_09285"/>
<proteinExistence type="predicted"/>
<dbReference type="AlphaFoldDB" id="A0A2Z4UBD1"/>
<keyword evidence="2" id="KW-1185">Reference proteome</keyword>
<dbReference type="Proteomes" id="UP000250003">
    <property type="component" value="Chromosome"/>
</dbReference>
<reference evidence="2" key="1">
    <citation type="submission" date="2018-06" db="EMBL/GenBank/DDBJ databases">
        <title>Description of Blautia argi sp. nov., a new anaerobic isolated from dog feces.</title>
        <authorList>
            <person name="Chang Y.-H."/>
            <person name="Paek J."/>
            <person name="Shin Y."/>
        </authorList>
    </citation>
    <scope>NUCLEOTIDE SEQUENCE [LARGE SCALE GENOMIC DNA]</scope>
    <source>
        <strain evidence="2">KCTC 15426</strain>
    </source>
</reference>
<evidence type="ECO:0000313" key="2">
    <source>
        <dbReference type="Proteomes" id="UP000250003"/>
    </source>
</evidence>
<gene>
    <name evidence="1" type="ORF">DQQ01_09285</name>
</gene>
<name>A0A2Z4UBD1_9FIRM</name>
<evidence type="ECO:0000313" key="1">
    <source>
        <dbReference type="EMBL" id="AWY98308.1"/>
    </source>
</evidence>
<organism evidence="1 2">
    <name type="scientific">Blautia argi</name>
    <dbReference type="NCBI Taxonomy" id="1912897"/>
    <lineage>
        <taxon>Bacteria</taxon>
        <taxon>Bacillati</taxon>
        <taxon>Bacillota</taxon>
        <taxon>Clostridia</taxon>
        <taxon>Lachnospirales</taxon>
        <taxon>Lachnospiraceae</taxon>
        <taxon>Blautia</taxon>
    </lineage>
</organism>
<accession>A0A2Z4UBD1</accession>
<protein>
    <submittedName>
        <fullName evidence="1">Uncharacterized protein</fullName>
    </submittedName>
</protein>